<keyword evidence="7" id="KW-1185">Reference proteome</keyword>
<dbReference type="SUPFAM" id="SSF48366">
    <property type="entry name" value="Ras GEF"/>
    <property type="match status" value="1"/>
</dbReference>
<dbReference type="InterPro" id="IPR019804">
    <property type="entry name" value="Ras_G-nucl-exch_fac_CS"/>
</dbReference>
<dbReference type="Gene3D" id="3.10.20.90">
    <property type="entry name" value="Phosphatidylinositol 3-kinase Catalytic Subunit, Chain A, domain 1"/>
    <property type="match status" value="1"/>
</dbReference>
<dbReference type="Pfam" id="PF00617">
    <property type="entry name" value="RasGEF"/>
    <property type="match status" value="1"/>
</dbReference>
<protein>
    <recommendedName>
        <fullName evidence="8">Ral guanine nucleotide dissociation stimulator-like 1</fullName>
    </recommendedName>
</protein>
<dbReference type="CDD" id="cd00153">
    <property type="entry name" value="RA_RalGDS_like"/>
    <property type="match status" value="1"/>
</dbReference>
<dbReference type="CDD" id="cd06224">
    <property type="entry name" value="REM"/>
    <property type="match status" value="1"/>
</dbReference>
<evidence type="ECO:0000313" key="7">
    <source>
        <dbReference type="Proteomes" id="UP001374579"/>
    </source>
</evidence>
<dbReference type="Pfam" id="PF00618">
    <property type="entry name" value="RasGEF_N"/>
    <property type="match status" value="1"/>
</dbReference>
<dbReference type="InterPro" id="IPR008937">
    <property type="entry name" value="Ras-like_GEF"/>
</dbReference>
<organism evidence="6 7">
    <name type="scientific">Littorina saxatilis</name>
    <dbReference type="NCBI Taxonomy" id="31220"/>
    <lineage>
        <taxon>Eukaryota</taxon>
        <taxon>Metazoa</taxon>
        <taxon>Spiralia</taxon>
        <taxon>Lophotrochozoa</taxon>
        <taxon>Mollusca</taxon>
        <taxon>Gastropoda</taxon>
        <taxon>Caenogastropoda</taxon>
        <taxon>Littorinimorpha</taxon>
        <taxon>Littorinoidea</taxon>
        <taxon>Littorinidae</taxon>
        <taxon>Littorina</taxon>
    </lineage>
</organism>
<feature type="domain" description="Ras-associating" evidence="4">
    <location>
        <begin position="596"/>
        <end position="688"/>
    </location>
</feature>
<dbReference type="InterPro" id="IPR036964">
    <property type="entry name" value="RASGEF_cat_dom_sf"/>
</dbReference>
<dbReference type="InterPro" id="IPR023578">
    <property type="entry name" value="Ras_GEF_dom_sf"/>
</dbReference>
<dbReference type="InterPro" id="IPR000651">
    <property type="entry name" value="Ras-like_Gua-exchang_fac_N"/>
</dbReference>
<dbReference type="CDD" id="cd00155">
    <property type="entry name" value="RasGEF"/>
    <property type="match status" value="1"/>
</dbReference>
<comment type="caution">
    <text evidence="6">The sequence shown here is derived from an EMBL/GenBank/DDBJ whole genome shotgun (WGS) entry which is preliminary data.</text>
</comment>
<evidence type="ECO:0000259" key="5">
    <source>
        <dbReference type="PROSITE" id="PS50212"/>
    </source>
</evidence>
<evidence type="ECO:0000259" key="4">
    <source>
        <dbReference type="PROSITE" id="PS50200"/>
    </source>
</evidence>
<feature type="domain" description="N-terminal Ras-GEF" evidence="5">
    <location>
        <begin position="60"/>
        <end position="190"/>
    </location>
</feature>
<evidence type="ECO:0008006" key="8">
    <source>
        <dbReference type="Google" id="ProtNLM"/>
    </source>
</evidence>
<dbReference type="GO" id="GO:0005085">
    <property type="term" value="F:guanyl-nucleotide exchange factor activity"/>
    <property type="evidence" value="ECO:0007669"/>
    <property type="project" value="UniProtKB-KW"/>
</dbReference>
<sequence length="707" mass="80662">MEVERNDTQDDQDGTRFWREEREEGAVYKAFLKRVTYLSQARLEDETSQEFSHLMWETQKLRVIKAGTLPRLVEALATARGELDSSYMNVFLATYRTFAAPSQLLHAVIDRYHCLRSQNKEEKSEVCELQQKTMKCVLLVWLDKYPEDFQEPPDFPCLTLLESFAREFIPDSDLAAKAQQRLEVFRKELARSEADNIQFRFSICDEVDQLMDMEVPKPLSFADISPRVFAEQLTFKDAELFKKVVPHHCLGSVWGRRDKGTNQAPSVQATVEQFNRVSLRVIATVLKHRELKTSSRAKILLKWIYIAQELRELKNFSSLRAILSGLQSHSVYRLRKCWSAVPKESVVLFEELSDIFSGENNQFNSRELLMKEATAKFPDLDSQNKSLKRKNMQKRRSWIDNGTVQGTVPYLGTFLTDLTMLDTAMADTTEEGLVNFEKRRKEFEVLAQLRLLQSAAQIYRLTFEPRFWVWFDSLRVFTDTESHELSCAIEPPSESVAKIKKKSASFAVRARSELKLGASVLRYYSCLGHKPVKYEAASSAARLGLICGAEERNSISSIPDTIAASIGPLVSISHSSSTSSVLSSDSDTQTPFRSSDTCVIRVSLDTAAEDTSDTKTHVYKSIMLNNTDHTSTVIDKVLEKYSLEDKADGYCLLQILPDGELLIPERANVFYALNNSVELNFVVRTRSQQLSLKDKKKGKRRLKKLSL</sequence>
<dbReference type="PANTHER" id="PTHR23113">
    <property type="entry name" value="GUANINE NUCLEOTIDE EXCHANGE FACTOR"/>
    <property type="match status" value="1"/>
</dbReference>
<dbReference type="SMART" id="SM00314">
    <property type="entry name" value="RA"/>
    <property type="match status" value="1"/>
</dbReference>
<dbReference type="SMART" id="SM00147">
    <property type="entry name" value="RasGEF"/>
    <property type="match status" value="1"/>
</dbReference>
<dbReference type="InterPro" id="IPR000159">
    <property type="entry name" value="RA_dom"/>
</dbReference>
<dbReference type="InterPro" id="IPR029071">
    <property type="entry name" value="Ubiquitin-like_domsf"/>
</dbReference>
<dbReference type="PROSITE" id="PS00720">
    <property type="entry name" value="RASGEF"/>
    <property type="match status" value="1"/>
</dbReference>
<gene>
    <name evidence="6" type="ORF">V1264_006953</name>
</gene>
<accession>A0AAN9AYU6</accession>
<dbReference type="AlphaFoldDB" id="A0AAN9AYU6"/>
<proteinExistence type="predicted"/>
<evidence type="ECO:0000259" key="3">
    <source>
        <dbReference type="PROSITE" id="PS50009"/>
    </source>
</evidence>
<dbReference type="PROSITE" id="PS50009">
    <property type="entry name" value="RASGEF_CAT"/>
    <property type="match status" value="1"/>
</dbReference>
<dbReference type="GO" id="GO:0005886">
    <property type="term" value="C:plasma membrane"/>
    <property type="evidence" value="ECO:0007669"/>
    <property type="project" value="TreeGrafter"/>
</dbReference>
<dbReference type="Gene3D" id="1.20.870.10">
    <property type="entry name" value="Son of sevenless (SoS) protein Chain: S domain 1"/>
    <property type="match status" value="1"/>
</dbReference>
<dbReference type="PROSITE" id="PS50212">
    <property type="entry name" value="RASGEF_NTER"/>
    <property type="match status" value="1"/>
</dbReference>
<dbReference type="SUPFAM" id="SSF54236">
    <property type="entry name" value="Ubiquitin-like"/>
    <property type="match status" value="1"/>
</dbReference>
<dbReference type="Proteomes" id="UP001374579">
    <property type="component" value="Unassembled WGS sequence"/>
</dbReference>
<dbReference type="InterPro" id="IPR001895">
    <property type="entry name" value="RASGEF_cat_dom"/>
</dbReference>
<dbReference type="GO" id="GO:0007265">
    <property type="term" value="P:Ras protein signal transduction"/>
    <property type="evidence" value="ECO:0007669"/>
    <property type="project" value="TreeGrafter"/>
</dbReference>
<evidence type="ECO:0000256" key="2">
    <source>
        <dbReference type="PROSITE-ProRule" id="PRU00168"/>
    </source>
</evidence>
<evidence type="ECO:0000313" key="6">
    <source>
        <dbReference type="EMBL" id="KAK7095564.1"/>
    </source>
</evidence>
<evidence type="ECO:0000256" key="1">
    <source>
        <dbReference type="ARBA" id="ARBA00022658"/>
    </source>
</evidence>
<feature type="domain" description="Ras-GEF" evidence="3">
    <location>
        <begin position="225"/>
        <end position="492"/>
    </location>
</feature>
<keyword evidence="1 2" id="KW-0344">Guanine-nucleotide releasing factor</keyword>
<reference evidence="6 7" key="1">
    <citation type="submission" date="2024-02" db="EMBL/GenBank/DDBJ databases">
        <title>Chromosome-scale genome assembly of the rough periwinkle Littorina saxatilis.</title>
        <authorList>
            <person name="De Jode A."/>
            <person name="Faria R."/>
            <person name="Formenti G."/>
            <person name="Sims Y."/>
            <person name="Smith T.P."/>
            <person name="Tracey A."/>
            <person name="Wood J.M.D."/>
            <person name="Zagrodzka Z.B."/>
            <person name="Johannesson K."/>
            <person name="Butlin R.K."/>
            <person name="Leder E.H."/>
        </authorList>
    </citation>
    <scope>NUCLEOTIDE SEQUENCE [LARGE SCALE GENOMIC DNA]</scope>
    <source>
        <strain evidence="6">Snail1</strain>
        <tissue evidence="6">Muscle</tissue>
    </source>
</reference>
<dbReference type="PROSITE" id="PS50200">
    <property type="entry name" value="RA"/>
    <property type="match status" value="1"/>
</dbReference>
<dbReference type="Gene3D" id="1.10.840.10">
    <property type="entry name" value="Ras guanine-nucleotide exchange factors catalytic domain"/>
    <property type="match status" value="1"/>
</dbReference>
<dbReference type="SMART" id="SM00229">
    <property type="entry name" value="RasGEFN"/>
    <property type="match status" value="1"/>
</dbReference>
<dbReference type="EMBL" id="JBAMIC010000018">
    <property type="protein sequence ID" value="KAK7095564.1"/>
    <property type="molecule type" value="Genomic_DNA"/>
</dbReference>
<dbReference type="Pfam" id="PF00788">
    <property type="entry name" value="RA"/>
    <property type="match status" value="1"/>
</dbReference>
<name>A0AAN9AYU6_9CAEN</name>
<dbReference type="PANTHER" id="PTHR23113:SF312">
    <property type="entry name" value="RAL GUANINE NUCLEOTIDE DISSOCIATION STIMULATOR-LIKE, ISOFORM E"/>
    <property type="match status" value="1"/>
</dbReference>